<keyword evidence="2" id="KW-0489">Methyltransferase</keyword>
<name>D8L2D4_9ACTN</name>
<sequence>MLSIAESYDAIRSQAAVIERPDAAVIRVTGPDRAAVVGRLLARSTEFVAVDSCVDSLLLGPDGQVKGLATALIGTETIWLVSDAEADWIDLLSDAAEGLEAVAEVAPELRALHVEGPRSWQVAGDYTGDTPIEDLLLGELVTTRADGEQILVARSGSTAEFGYLLVLPEGGLRDEVVAAAERLGGGLIDPEVLPLVHIETNHPVLPQQTRDCTVLEAGLGWFISFDRSDGFIGDQVCQLPAPHRRVVAAQLDGEPPSLDAEVRDGDVVVGRVQVVAPRADRPQSLVLLLLEDPYGVPGLDLTVDGRPAHTLSRPVIRPRSWTMSMGDESA</sequence>
<dbReference type="InterPro" id="IPR027266">
    <property type="entry name" value="TrmE/GcvT-like"/>
</dbReference>
<dbReference type="PANTHER" id="PTHR43757">
    <property type="entry name" value="AMINOMETHYLTRANSFERASE"/>
    <property type="match status" value="1"/>
</dbReference>
<dbReference type="GO" id="GO:0032259">
    <property type="term" value="P:methylation"/>
    <property type="evidence" value="ECO:0007669"/>
    <property type="project" value="UniProtKB-KW"/>
</dbReference>
<accession>D8L2D4</accession>
<dbReference type="AlphaFoldDB" id="D8L2D4"/>
<dbReference type="GO" id="GO:0008168">
    <property type="term" value="F:methyltransferase activity"/>
    <property type="evidence" value="ECO:0007669"/>
    <property type="project" value="UniProtKB-KW"/>
</dbReference>
<dbReference type="EMBL" id="FJ617193">
    <property type="protein sequence ID" value="ACU45399.1"/>
    <property type="molecule type" value="Genomic_DNA"/>
</dbReference>
<dbReference type="PANTHER" id="PTHR43757:SF2">
    <property type="entry name" value="AMINOMETHYLTRANSFERASE, MITOCHONDRIAL"/>
    <property type="match status" value="1"/>
</dbReference>
<evidence type="ECO:0000259" key="1">
    <source>
        <dbReference type="Pfam" id="PF01571"/>
    </source>
</evidence>
<evidence type="ECO:0000313" key="2">
    <source>
        <dbReference type="EMBL" id="ACU45399.1"/>
    </source>
</evidence>
<dbReference type="InterPro" id="IPR006222">
    <property type="entry name" value="GCVT_N"/>
</dbReference>
<keyword evidence="2" id="KW-0808">Transferase</keyword>
<proteinExistence type="predicted"/>
<organism evidence="2">
    <name type="scientific">Acidipropionibacterium jensenii</name>
    <dbReference type="NCBI Taxonomy" id="1749"/>
    <lineage>
        <taxon>Bacteria</taxon>
        <taxon>Bacillati</taxon>
        <taxon>Actinomycetota</taxon>
        <taxon>Actinomycetes</taxon>
        <taxon>Propionibacteriales</taxon>
        <taxon>Propionibacteriaceae</taxon>
        <taxon>Acidipropionibacterium</taxon>
    </lineage>
</organism>
<dbReference type="SUPFAM" id="SSF103025">
    <property type="entry name" value="Folate-binding domain"/>
    <property type="match status" value="1"/>
</dbReference>
<dbReference type="InterPro" id="IPR028896">
    <property type="entry name" value="GcvT/YgfZ/DmdA"/>
</dbReference>
<reference evidence="2" key="1">
    <citation type="submission" date="2009-01" db="EMBL/GenBank/DDBJ databases">
        <title>Characterization of the biosynthetic gene cluster of the pigment granadaene in Propionibacterium jensenii.</title>
        <authorList>
            <person name="Vanberg C."/>
            <person name="Langsrud T."/>
            <person name="Nes I.F."/>
            <person name="Holo H."/>
        </authorList>
    </citation>
    <scope>NUCLEOTIDE SEQUENCE</scope>
    <source>
        <strain evidence="2">LMGT2818</strain>
    </source>
</reference>
<dbReference type="Gene3D" id="3.30.1360.120">
    <property type="entry name" value="Probable tRNA modification gtpase trme, domain 1"/>
    <property type="match status" value="1"/>
</dbReference>
<feature type="domain" description="GCVT N-terminal" evidence="1">
    <location>
        <begin position="4"/>
        <end position="226"/>
    </location>
</feature>
<dbReference type="Pfam" id="PF01571">
    <property type="entry name" value="GCV_T"/>
    <property type="match status" value="1"/>
</dbReference>
<protein>
    <submittedName>
        <fullName evidence="2">Putative aminomethyltransferase</fullName>
    </submittedName>
</protein>